<keyword evidence="2" id="KW-1185">Reference proteome</keyword>
<evidence type="ECO:0000313" key="2">
    <source>
        <dbReference type="Proteomes" id="UP001362999"/>
    </source>
</evidence>
<dbReference type="AlphaFoldDB" id="A0AAV9ZUJ6"/>
<organism evidence="1 2">
    <name type="scientific">Favolaschia claudopus</name>
    <dbReference type="NCBI Taxonomy" id="2862362"/>
    <lineage>
        <taxon>Eukaryota</taxon>
        <taxon>Fungi</taxon>
        <taxon>Dikarya</taxon>
        <taxon>Basidiomycota</taxon>
        <taxon>Agaricomycotina</taxon>
        <taxon>Agaricomycetes</taxon>
        <taxon>Agaricomycetidae</taxon>
        <taxon>Agaricales</taxon>
        <taxon>Marasmiineae</taxon>
        <taxon>Mycenaceae</taxon>
        <taxon>Favolaschia</taxon>
    </lineage>
</organism>
<reference evidence="1 2" key="1">
    <citation type="journal article" date="2024" name="J Genomics">
        <title>Draft genome sequencing and assembly of Favolaschia claudopus CIRM-BRFM 2984 isolated from oak limbs.</title>
        <authorList>
            <person name="Navarro D."/>
            <person name="Drula E."/>
            <person name="Chaduli D."/>
            <person name="Cazenave R."/>
            <person name="Ahrendt S."/>
            <person name="Wang J."/>
            <person name="Lipzen A."/>
            <person name="Daum C."/>
            <person name="Barry K."/>
            <person name="Grigoriev I.V."/>
            <person name="Favel A."/>
            <person name="Rosso M.N."/>
            <person name="Martin F."/>
        </authorList>
    </citation>
    <scope>NUCLEOTIDE SEQUENCE [LARGE SCALE GENOMIC DNA]</scope>
    <source>
        <strain evidence="1 2">CIRM-BRFM 2984</strain>
    </source>
</reference>
<name>A0AAV9ZUJ6_9AGAR</name>
<accession>A0AAV9ZUJ6</accession>
<gene>
    <name evidence="1" type="ORF">R3P38DRAFT_3088910</name>
</gene>
<sequence length="76" mass="8682">MVHSNAMLLMPVWRSGSALNTVSLIRRLIYYFISPMFFLDCRPYSLPKPWCIQTQCAYGPYGVVVARSAPFHLIDA</sequence>
<evidence type="ECO:0008006" key="3">
    <source>
        <dbReference type="Google" id="ProtNLM"/>
    </source>
</evidence>
<dbReference type="Proteomes" id="UP001362999">
    <property type="component" value="Unassembled WGS sequence"/>
</dbReference>
<proteinExistence type="predicted"/>
<evidence type="ECO:0000313" key="1">
    <source>
        <dbReference type="EMBL" id="KAK6992075.1"/>
    </source>
</evidence>
<protein>
    <recommendedName>
        <fullName evidence="3">Secreted protein</fullName>
    </recommendedName>
</protein>
<comment type="caution">
    <text evidence="1">The sequence shown here is derived from an EMBL/GenBank/DDBJ whole genome shotgun (WGS) entry which is preliminary data.</text>
</comment>
<dbReference type="EMBL" id="JAWWNJ010000113">
    <property type="protein sequence ID" value="KAK6992075.1"/>
    <property type="molecule type" value="Genomic_DNA"/>
</dbReference>